<evidence type="ECO:0000313" key="3">
    <source>
        <dbReference type="Proteomes" id="UP000808337"/>
    </source>
</evidence>
<comment type="caution">
    <text evidence="2">The sequence shown here is derived from an EMBL/GenBank/DDBJ whole genome shotgun (WGS) entry which is preliminary data.</text>
</comment>
<feature type="domain" description="HNH nuclease" evidence="1">
    <location>
        <begin position="151"/>
        <end position="201"/>
    </location>
</feature>
<evidence type="ECO:0000259" key="1">
    <source>
        <dbReference type="Pfam" id="PF13391"/>
    </source>
</evidence>
<keyword evidence="2" id="KW-0540">Nuclease</keyword>
<dbReference type="Proteomes" id="UP000808337">
    <property type="component" value="Unassembled WGS sequence"/>
</dbReference>
<dbReference type="InterPro" id="IPR003615">
    <property type="entry name" value="HNH_nuc"/>
</dbReference>
<dbReference type="GO" id="GO:0004519">
    <property type="term" value="F:endonuclease activity"/>
    <property type="evidence" value="ECO:0007669"/>
    <property type="project" value="UniProtKB-KW"/>
</dbReference>
<proteinExistence type="predicted"/>
<dbReference type="AlphaFoldDB" id="A0A9D7SVG5"/>
<name>A0A9D7SVG5_9BACT</name>
<dbReference type="EMBL" id="JADKGY010000029">
    <property type="protein sequence ID" value="MBK9984030.1"/>
    <property type="molecule type" value="Genomic_DNA"/>
</dbReference>
<organism evidence="2 3">
    <name type="scientific">Candidatus Opimibacter skivensis</name>
    <dbReference type="NCBI Taxonomy" id="2982028"/>
    <lineage>
        <taxon>Bacteria</taxon>
        <taxon>Pseudomonadati</taxon>
        <taxon>Bacteroidota</taxon>
        <taxon>Saprospiria</taxon>
        <taxon>Saprospirales</taxon>
        <taxon>Saprospiraceae</taxon>
        <taxon>Candidatus Opimibacter</taxon>
    </lineage>
</organism>
<evidence type="ECO:0000313" key="2">
    <source>
        <dbReference type="EMBL" id="MBK9984030.1"/>
    </source>
</evidence>
<accession>A0A9D7SVG5</accession>
<reference evidence="2 3" key="1">
    <citation type="submission" date="2020-10" db="EMBL/GenBank/DDBJ databases">
        <title>Connecting structure to function with the recovery of over 1000 high-quality activated sludge metagenome-assembled genomes encoding full-length rRNA genes using long-read sequencing.</title>
        <authorList>
            <person name="Singleton C.M."/>
            <person name="Petriglieri F."/>
            <person name="Kristensen J.M."/>
            <person name="Kirkegaard R.H."/>
            <person name="Michaelsen T.Y."/>
            <person name="Andersen M.H."/>
            <person name="Karst S.M."/>
            <person name="Dueholm M.S."/>
            <person name="Nielsen P.H."/>
            <person name="Albertsen M."/>
        </authorList>
    </citation>
    <scope>NUCLEOTIDE SEQUENCE [LARGE SCALE GENOMIC DNA]</scope>
    <source>
        <strain evidence="2">Ribe_18-Q3-R11-54_MAXAC.273</strain>
    </source>
</reference>
<protein>
    <submittedName>
        <fullName evidence="2">HNH endonuclease</fullName>
    </submittedName>
</protein>
<keyword evidence="2" id="KW-0378">Hydrolase</keyword>
<keyword evidence="2" id="KW-0255">Endonuclease</keyword>
<dbReference type="Pfam" id="PF13391">
    <property type="entry name" value="HNH_2"/>
    <property type="match status" value="1"/>
</dbReference>
<sequence length="257" mass="29457">MKKGQSLWEREELILAINLYCKLPFGRLHRLNPEVINLANLIGRTPNAVAYKLVNFASLDPSLKARGIKGASNSSNLDKEIWKEFFSNWDILSFESEKLLAKIENTTVEKLNNIPENELPKEGKVREQMIQARVNQSFFRKSILASYNNTCCITGINQPEFLIAGHIKSWSIDEKNRLNPQNGIAINALHDKAFESGLLTIAPDFRIKISSVLKKQSKSETIKNYFLSYENKSIILPSRFLPDSEFLKYHNQKKFKP</sequence>
<gene>
    <name evidence="2" type="ORF">IPP15_16955</name>
</gene>